<keyword evidence="6" id="KW-0863">Zinc-finger</keyword>
<feature type="compositionally biased region" description="Acidic residues" evidence="14">
    <location>
        <begin position="125"/>
        <end position="147"/>
    </location>
</feature>
<dbReference type="GO" id="GO:0008270">
    <property type="term" value="F:zinc ion binding"/>
    <property type="evidence" value="ECO:0007669"/>
    <property type="project" value="UniProtKB-KW"/>
</dbReference>
<dbReference type="GO" id="GO:0003712">
    <property type="term" value="F:transcription coregulator activity"/>
    <property type="evidence" value="ECO:0007669"/>
    <property type="project" value="TreeGrafter"/>
</dbReference>
<dbReference type="GO" id="GO:0005634">
    <property type="term" value="C:nucleus"/>
    <property type="evidence" value="ECO:0007669"/>
    <property type="project" value="UniProtKB-SubCell"/>
</dbReference>
<evidence type="ECO:0000259" key="15">
    <source>
        <dbReference type="PROSITE" id="PS51726"/>
    </source>
</evidence>
<keyword evidence="10 13" id="KW-0539">Nucleus</keyword>
<dbReference type="InterPro" id="IPR036388">
    <property type="entry name" value="WH-like_DNA-bd_sf"/>
</dbReference>
<dbReference type="GO" id="GO:1990467">
    <property type="term" value="C:NuA3a histone acetyltransferase complex"/>
    <property type="evidence" value="ECO:0007669"/>
    <property type="project" value="TreeGrafter"/>
</dbReference>
<dbReference type="EMBL" id="MCBS01024294">
    <property type="protein sequence ID" value="RKF73739.1"/>
    <property type="molecule type" value="Genomic_DNA"/>
</dbReference>
<dbReference type="InterPro" id="IPR016181">
    <property type="entry name" value="Acyl_CoA_acyltransferase"/>
</dbReference>
<dbReference type="Proteomes" id="UP000285326">
    <property type="component" value="Unassembled WGS sequence"/>
</dbReference>
<evidence type="ECO:0000256" key="5">
    <source>
        <dbReference type="ARBA" id="ARBA00022723"/>
    </source>
</evidence>
<proteinExistence type="inferred from homology"/>
<dbReference type="EC" id="2.3.1.48" evidence="3 13"/>
<keyword evidence="9" id="KW-0007">Acetylation</keyword>
<keyword evidence="4 16" id="KW-0808">Transferase</keyword>
<dbReference type="SUPFAM" id="SSF55729">
    <property type="entry name" value="Acyl-CoA N-acyltransferases (Nat)"/>
    <property type="match status" value="1"/>
</dbReference>
<dbReference type="Pfam" id="PF01853">
    <property type="entry name" value="MOZ_SAS"/>
    <property type="match status" value="1"/>
</dbReference>
<feature type="region of interest" description="Disordered" evidence="14">
    <location>
        <begin position="218"/>
        <end position="278"/>
    </location>
</feature>
<dbReference type="FunFam" id="3.30.60.60:FF:000001">
    <property type="entry name" value="Histone acetyltransferase"/>
    <property type="match status" value="1"/>
</dbReference>
<dbReference type="Pfam" id="PF17772">
    <property type="entry name" value="zf-MYST"/>
    <property type="match status" value="1"/>
</dbReference>
<dbReference type="PROSITE" id="PS51726">
    <property type="entry name" value="MYST_HAT"/>
    <property type="match status" value="1"/>
</dbReference>
<dbReference type="Gene3D" id="3.30.60.60">
    <property type="entry name" value="N-acetyl transferase-like"/>
    <property type="match status" value="1"/>
</dbReference>
<comment type="function">
    <text evidence="11">Catalytic component of the NuA4 histone acetyltransferase (HAT) complex which is involved in epigenetic transcriptional activation of selected genes principally by acetylation of nucleosomal histones H4, H3, H2B, H2A and H2A variant H2A.Z. Acetylates histone H4 to form H4K5ac, H4K8ac, H4K12ac and H4K16ac, histone H3 to form H3K14ac, and histone H2A to form H2AK4ac and H2AK7ac. The NuA4 complex is involved in the DNA damage response and is required for chromosome segregation. The NuA4 complex plays a direct role in repair of DNA double-strand breaks (DSBs) through homologous recombination. Recruitment to promoters depends on H3K4me. Also acetylates non-histone proteins. In addition to protein acetyltransferase, can use different acyl-CoA substrates, such as 2-hydroxyisobutanoyl-CoA (2-hydroxyisobutyryl-CoA) or (2E)-butenoyl-CoA (crotonyl-CoA), and is able to mediate protein 2-hydroxyisobutyrylation and crotonylation, respectively.</text>
</comment>
<evidence type="ECO:0000256" key="13">
    <source>
        <dbReference type="RuleBase" id="RU361211"/>
    </source>
</evidence>
<dbReference type="Gene3D" id="1.10.10.10">
    <property type="entry name" value="Winged helix-like DNA-binding domain superfamily/Winged helix DNA-binding domain"/>
    <property type="match status" value="1"/>
</dbReference>
<keyword evidence="5" id="KW-0479">Metal-binding</keyword>
<evidence type="ECO:0000256" key="1">
    <source>
        <dbReference type="ARBA" id="ARBA00004123"/>
    </source>
</evidence>
<feature type="compositionally biased region" description="Basic and acidic residues" evidence="14">
    <location>
        <begin position="110"/>
        <end position="124"/>
    </location>
</feature>
<evidence type="ECO:0000256" key="4">
    <source>
        <dbReference type="ARBA" id="ARBA00022679"/>
    </source>
</evidence>
<protein>
    <recommendedName>
        <fullName evidence="3 13">Histone acetyltransferase</fullName>
        <ecNumber evidence="3 13">2.3.1.48</ecNumber>
    </recommendedName>
</protein>
<dbReference type="InterPro" id="IPR002717">
    <property type="entry name" value="HAT_MYST-type"/>
</dbReference>
<dbReference type="Gene3D" id="3.40.630.30">
    <property type="match status" value="1"/>
</dbReference>
<feature type="domain" description="MYST-type HAT" evidence="15">
    <location>
        <begin position="493"/>
        <end position="770"/>
    </location>
</feature>
<comment type="subcellular location">
    <subcellularLocation>
        <location evidence="1 13">Nucleus</location>
    </subcellularLocation>
</comment>
<feature type="active site" description="Proton donor/acceptor" evidence="12">
    <location>
        <position position="669"/>
    </location>
</feature>
<dbReference type="GO" id="GO:0031507">
    <property type="term" value="P:heterochromatin formation"/>
    <property type="evidence" value="ECO:0007669"/>
    <property type="project" value="UniProtKB-ARBA"/>
</dbReference>
<feature type="region of interest" description="Disordered" evidence="14">
    <location>
        <begin position="109"/>
        <end position="156"/>
    </location>
</feature>
<evidence type="ECO:0000256" key="9">
    <source>
        <dbReference type="ARBA" id="ARBA00022990"/>
    </source>
</evidence>
<reference evidence="16 17" key="1">
    <citation type="journal article" date="2018" name="BMC Genomics">
        <title>Comparative genome analyses reveal sequence features reflecting distinct modes of host-adaptation between dicot and monocot powdery mildew.</title>
        <authorList>
            <person name="Wu Y."/>
            <person name="Ma X."/>
            <person name="Pan Z."/>
            <person name="Kale S.D."/>
            <person name="Song Y."/>
            <person name="King H."/>
            <person name="Zhang Q."/>
            <person name="Presley C."/>
            <person name="Deng X."/>
            <person name="Wei C.I."/>
            <person name="Xiao S."/>
        </authorList>
    </citation>
    <scope>NUCLEOTIDE SEQUENCE [LARGE SCALE GENOMIC DNA]</scope>
    <source>
        <strain evidence="16">UMSG1</strain>
    </source>
</reference>
<dbReference type="PANTHER" id="PTHR10615:SF161">
    <property type="entry name" value="HISTONE ACETYLTRANSFERASE KAT7"/>
    <property type="match status" value="1"/>
</dbReference>
<evidence type="ECO:0000256" key="12">
    <source>
        <dbReference type="PIRSR" id="PIRSR602717-51"/>
    </source>
</evidence>
<dbReference type="GO" id="GO:0003682">
    <property type="term" value="F:chromatin binding"/>
    <property type="evidence" value="ECO:0007669"/>
    <property type="project" value="TreeGrafter"/>
</dbReference>
<keyword evidence="7" id="KW-0862">Zinc</keyword>
<feature type="region of interest" description="Disordered" evidence="14">
    <location>
        <begin position="866"/>
        <end position="950"/>
    </location>
</feature>
<evidence type="ECO:0000256" key="7">
    <source>
        <dbReference type="ARBA" id="ARBA00022833"/>
    </source>
</evidence>
<feature type="region of interest" description="Disordered" evidence="14">
    <location>
        <begin position="1009"/>
        <end position="1033"/>
    </location>
</feature>
<evidence type="ECO:0000256" key="11">
    <source>
        <dbReference type="ARBA" id="ARBA00045805"/>
    </source>
</evidence>
<feature type="region of interest" description="Disordered" evidence="14">
    <location>
        <begin position="44"/>
        <end position="63"/>
    </location>
</feature>
<comment type="similarity">
    <text evidence="2 13">Belongs to the MYST (SAS/MOZ) family.</text>
</comment>
<accession>A0A420IGT1</accession>
<dbReference type="AlphaFoldDB" id="A0A420IGT1"/>
<evidence type="ECO:0000313" key="17">
    <source>
        <dbReference type="Proteomes" id="UP000285326"/>
    </source>
</evidence>
<evidence type="ECO:0000256" key="2">
    <source>
        <dbReference type="ARBA" id="ARBA00010107"/>
    </source>
</evidence>
<dbReference type="PANTHER" id="PTHR10615">
    <property type="entry name" value="HISTONE ACETYLTRANSFERASE"/>
    <property type="match status" value="1"/>
</dbReference>
<dbReference type="FunFam" id="3.40.630.30:FF:000001">
    <property type="entry name" value="Histone acetyltransferase"/>
    <property type="match status" value="1"/>
</dbReference>
<dbReference type="InterPro" id="IPR050603">
    <property type="entry name" value="MYST_HAT"/>
</dbReference>
<name>A0A420IGT1_9PEZI</name>
<sequence>MVASVRMKGHRRVIETSEDDAEYEEDDEITVTTLTTQMHIRLKSNRHGSFESSDPDTVRNTDGAIISDDRIKKQVNLRQLENNRKSESYEEDEEDETVQKFCAVSLQQRYPKEAHEKGESPLDVDKDDSDASMADDDDVSTEAETEEQWNAAPDDKDDIVNPNRCIFCHLDKENDPSEEFEIYLSCGVCGDNAHRQYGDTWYCFDCVSNNLLPENPTPIISNSPNQGIVKKEKASNRLLSPHLRSREDDSHPKNNQLIQSDPVRLPRKRKSSPSDIEAVNTNYCRRRTRDRNKNCSFTIGHISDDEYQERNEANIDVTGSPSKPPPKNTVETKREEILNTRSSRSQKLKSTPLLTQEFARIVEKTTTSIKIAIKVNLAEITQRLVKTPKSRKKKREPLGALSSVTSSNFVPSTIPQSFYSIHDREIDESKSKPYGGILTEEEADTTITFPKPEDRRQFDEARQKAEEEWKARVAIASEAAVASGIKKPRKISGPASQIEYIEFGNFQIDIWYAAPYPEEYSRNKALFICEFCLKYMESDIVAWRHTTKCPWKNPPGDEIYRDGHVAVFEVDGRKNPLYCQNLCLLAKLFLGSKTLYYDVEPFLFYVMTEYDQYGCHFVGYFSKEKRPSSLNNVSCILVLPIHQRKGYGHLLIDFSYLLTRVEKKTGSPEKPLSDMGLVSYRSYWRLIICTYLKDFKPGDKIPSIRKISDDMGLTPDDVISALDALGTLIRDPITGTYAMKIKPDYYREIVQRYDSKNYTKLNPKALFWTPYVMGRGSVPSFDYLNKYVTQGEQEGTEFPMISPTHSNKRDYETFTGESGETLEIKKSSGSLSVGDYVFDAAKENDQGILKTKTYYEAAATIPPTRFEVFPPPRATRARSTPRGPYSRPNTSRKKVSRSNVFTDRSSVEPLLTSPLTRGRGKSVQKKDPSLGRVGSRRSLREDVLGNFSPNDNKLSTTLKFQESKQESEDQITVQENTKEDEYAEHERLADEAAAMYNTPCLQKQYKIDSEEERFGKPNLQSRALGKGDGKDKNKITNEENVIIDVPAIIVGDMEKDETS</sequence>
<comment type="catalytic activity">
    <reaction evidence="13">
        <text>L-lysyl-[protein] + acetyl-CoA = N(6)-acetyl-L-lysyl-[protein] + CoA + H(+)</text>
        <dbReference type="Rhea" id="RHEA:45948"/>
        <dbReference type="Rhea" id="RHEA-COMP:9752"/>
        <dbReference type="Rhea" id="RHEA-COMP:10731"/>
        <dbReference type="ChEBI" id="CHEBI:15378"/>
        <dbReference type="ChEBI" id="CHEBI:29969"/>
        <dbReference type="ChEBI" id="CHEBI:57287"/>
        <dbReference type="ChEBI" id="CHEBI:57288"/>
        <dbReference type="ChEBI" id="CHEBI:61930"/>
        <dbReference type="EC" id="2.3.1.48"/>
    </reaction>
</comment>
<evidence type="ECO:0000256" key="10">
    <source>
        <dbReference type="ARBA" id="ARBA00023242"/>
    </source>
</evidence>
<evidence type="ECO:0000256" key="8">
    <source>
        <dbReference type="ARBA" id="ARBA00022853"/>
    </source>
</evidence>
<organism evidence="16 17">
    <name type="scientific">Golovinomyces cichoracearum</name>
    <dbReference type="NCBI Taxonomy" id="62708"/>
    <lineage>
        <taxon>Eukaryota</taxon>
        <taxon>Fungi</taxon>
        <taxon>Dikarya</taxon>
        <taxon>Ascomycota</taxon>
        <taxon>Pezizomycotina</taxon>
        <taxon>Leotiomycetes</taxon>
        <taxon>Erysiphales</taxon>
        <taxon>Erysiphaceae</taxon>
        <taxon>Golovinomyces</taxon>
    </lineage>
</organism>
<evidence type="ECO:0000256" key="14">
    <source>
        <dbReference type="SAM" id="MobiDB-lite"/>
    </source>
</evidence>
<dbReference type="GO" id="GO:0006357">
    <property type="term" value="P:regulation of transcription by RNA polymerase II"/>
    <property type="evidence" value="ECO:0007669"/>
    <property type="project" value="TreeGrafter"/>
</dbReference>
<dbReference type="InterPro" id="IPR040706">
    <property type="entry name" value="Zf-MYST"/>
</dbReference>
<evidence type="ECO:0000256" key="3">
    <source>
        <dbReference type="ARBA" id="ARBA00013184"/>
    </source>
</evidence>
<comment type="caution">
    <text evidence="16">The sequence shown here is derived from an EMBL/GenBank/DDBJ whole genome shotgun (WGS) entry which is preliminary data.</text>
</comment>
<keyword evidence="8" id="KW-0156">Chromatin regulator</keyword>
<dbReference type="GO" id="GO:0004402">
    <property type="term" value="F:histone acetyltransferase activity"/>
    <property type="evidence" value="ECO:0007669"/>
    <property type="project" value="InterPro"/>
</dbReference>
<evidence type="ECO:0000313" key="16">
    <source>
        <dbReference type="EMBL" id="RKF73739.1"/>
    </source>
</evidence>
<gene>
    <name evidence="16" type="ORF">GcM1_242008</name>
</gene>
<evidence type="ECO:0000256" key="6">
    <source>
        <dbReference type="ARBA" id="ARBA00022771"/>
    </source>
</evidence>